<dbReference type="OrthoDB" id="4441075at2759"/>
<keyword evidence="2" id="KW-0472">Membrane</keyword>
<feature type="transmembrane region" description="Helical" evidence="2">
    <location>
        <begin position="20"/>
        <end position="43"/>
    </location>
</feature>
<feature type="region of interest" description="Disordered" evidence="1">
    <location>
        <begin position="400"/>
        <end position="495"/>
    </location>
</feature>
<keyword evidence="2" id="KW-0812">Transmembrane</keyword>
<name>A0A6A6QCY8_9PEZI</name>
<feature type="compositionally biased region" description="Low complexity" evidence="1">
    <location>
        <begin position="452"/>
        <end position="463"/>
    </location>
</feature>
<feature type="compositionally biased region" description="Polar residues" evidence="1">
    <location>
        <begin position="364"/>
        <end position="376"/>
    </location>
</feature>
<proteinExistence type="predicted"/>
<organism evidence="3 4">
    <name type="scientific">Lophium mytilinum</name>
    <dbReference type="NCBI Taxonomy" id="390894"/>
    <lineage>
        <taxon>Eukaryota</taxon>
        <taxon>Fungi</taxon>
        <taxon>Dikarya</taxon>
        <taxon>Ascomycota</taxon>
        <taxon>Pezizomycotina</taxon>
        <taxon>Dothideomycetes</taxon>
        <taxon>Pleosporomycetidae</taxon>
        <taxon>Mytilinidiales</taxon>
        <taxon>Mytilinidiaceae</taxon>
        <taxon>Lophium</taxon>
    </lineage>
</organism>
<protein>
    <submittedName>
        <fullName evidence="3">Uncharacterized protein</fullName>
    </submittedName>
</protein>
<evidence type="ECO:0000313" key="3">
    <source>
        <dbReference type="EMBL" id="KAF2489949.1"/>
    </source>
</evidence>
<dbReference type="AlphaFoldDB" id="A0A6A6QCY8"/>
<feature type="transmembrane region" description="Helical" evidence="2">
    <location>
        <begin position="236"/>
        <end position="257"/>
    </location>
</feature>
<feature type="compositionally biased region" description="Low complexity" evidence="1">
    <location>
        <begin position="425"/>
        <end position="445"/>
    </location>
</feature>
<evidence type="ECO:0000256" key="1">
    <source>
        <dbReference type="SAM" id="MobiDB-lite"/>
    </source>
</evidence>
<feature type="compositionally biased region" description="Basic and acidic residues" evidence="1">
    <location>
        <begin position="473"/>
        <end position="486"/>
    </location>
</feature>
<feature type="transmembrane region" description="Helical" evidence="2">
    <location>
        <begin position="169"/>
        <end position="191"/>
    </location>
</feature>
<keyword evidence="4" id="KW-1185">Reference proteome</keyword>
<evidence type="ECO:0000313" key="4">
    <source>
        <dbReference type="Proteomes" id="UP000799750"/>
    </source>
</evidence>
<feature type="region of interest" description="Disordered" evidence="1">
    <location>
        <begin position="359"/>
        <end position="382"/>
    </location>
</feature>
<feature type="transmembrane region" description="Helical" evidence="2">
    <location>
        <begin position="316"/>
        <end position="338"/>
    </location>
</feature>
<sequence length="495" mass="55300">MADDKPKKVKVQWDLLLSRFLLQLYLAFYKWGMYNIITLFLFLTPVLWAPQNWIYWWQSVVLFSESPTWIDVDPIVSEMHTGQCHTFSEKKDAVSSPITNVSSFYGPGTYLAWLLTAWVASSSSIWHSRLSQRYEETNLIDGDMLAALLYPFIAICDILYRLIRCRLDPGIHAAFFVVISATSIFGLARRLSWQVDGEGLSDSIFPAKTREWFWSCFQALAHSLILATIGEPYNDIVLVLTVYTLLLIITLYSEFCVGIYQDRYPYYTEKFRPRFERVAVFSLSYVTYLIVLAASHRPVFPRTGAKFTDLDQLGPLLGTVVTIIFFKRSVLASVLSHARRRLSGFSRLQQQENNEIELQHLSPPRSNAPANATPPRSNVSGAAASNAALGASILRSNAAFHHSPPRSNIAAKPSPPGSNASVNTPASGSNARAANASPPRSNAAATPPPPRSNAAAAANPSPAQSRTSKYRRREYLHGYNDQKERYGTQYSSNPS</sequence>
<reference evidence="3" key="1">
    <citation type="journal article" date="2020" name="Stud. Mycol.">
        <title>101 Dothideomycetes genomes: a test case for predicting lifestyles and emergence of pathogens.</title>
        <authorList>
            <person name="Haridas S."/>
            <person name="Albert R."/>
            <person name="Binder M."/>
            <person name="Bloem J."/>
            <person name="Labutti K."/>
            <person name="Salamov A."/>
            <person name="Andreopoulos B."/>
            <person name="Baker S."/>
            <person name="Barry K."/>
            <person name="Bills G."/>
            <person name="Bluhm B."/>
            <person name="Cannon C."/>
            <person name="Castanera R."/>
            <person name="Culley D."/>
            <person name="Daum C."/>
            <person name="Ezra D."/>
            <person name="Gonzalez J."/>
            <person name="Henrissat B."/>
            <person name="Kuo A."/>
            <person name="Liang C."/>
            <person name="Lipzen A."/>
            <person name="Lutzoni F."/>
            <person name="Magnuson J."/>
            <person name="Mondo S."/>
            <person name="Nolan M."/>
            <person name="Ohm R."/>
            <person name="Pangilinan J."/>
            <person name="Park H.-J."/>
            <person name="Ramirez L."/>
            <person name="Alfaro M."/>
            <person name="Sun H."/>
            <person name="Tritt A."/>
            <person name="Yoshinaga Y."/>
            <person name="Zwiers L.-H."/>
            <person name="Turgeon B."/>
            <person name="Goodwin S."/>
            <person name="Spatafora J."/>
            <person name="Crous P."/>
            <person name="Grigoriev I."/>
        </authorList>
    </citation>
    <scope>NUCLEOTIDE SEQUENCE</scope>
    <source>
        <strain evidence="3">CBS 269.34</strain>
    </source>
</reference>
<dbReference type="EMBL" id="MU004198">
    <property type="protein sequence ID" value="KAF2489949.1"/>
    <property type="molecule type" value="Genomic_DNA"/>
</dbReference>
<gene>
    <name evidence="3" type="ORF">BU16DRAFT_567042</name>
</gene>
<dbReference type="Proteomes" id="UP000799750">
    <property type="component" value="Unassembled WGS sequence"/>
</dbReference>
<keyword evidence="2" id="KW-1133">Transmembrane helix</keyword>
<accession>A0A6A6QCY8</accession>
<feature type="transmembrane region" description="Helical" evidence="2">
    <location>
        <begin position="142"/>
        <end position="163"/>
    </location>
</feature>
<feature type="transmembrane region" description="Helical" evidence="2">
    <location>
        <begin position="278"/>
        <end position="296"/>
    </location>
</feature>
<evidence type="ECO:0000256" key="2">
    <source>
        <dbReference type="SAM" id="Phobius"/>
    </source>
</evidence>